<organism evidence="1">
    <name type="scientific">Oryza punctata</name>
    <name type="common">Red rice</name>
    <dbReference type="NCBI Taxonomy" id="4537"/>
    <lineage>
        <taxon>Eukaryota</taxon>
        <taxon>Viridiplantae</taxon>
        <taxon>Streptophyta</taxon>
        <taxon>Embryophyta</taxon>
        <taxon>Tracheophyta</taxon>
        <taxon>Spermatophyta</taxon>
        <taxon>Magnoliopsida</taxon>
        <taxon>Liliopsida</taxon>
        <taxon>Poales</taxon>
        <taxon>Poaceae</taxon>
        <taxon>BOP clade</taxon>
        <taxon>Oryzoideae</taxon>
        <taxon>Oryzeae</taxon>
        <taxon>Oryzinae</taxon>
        <taxon>Oryza</taxon>
    </lineage>
</organism>
<dbReference type="Proteomes" id="UP000026962">
    <property type="component" value="Chromosome 1"/>
</dbReference>
<protein>
    <submittedName>
        <fullName evidence="1">Uncharacterized protein</fullName>
    </submittedName>
</protein>
<evidence type="ECO:0000313" key="2">
    <source>
        <dbReference type="Proteomes" id="UP000026962"/>
    </source>
</evidence>
<dbReference type="AlphaFoldDB" id="A0A0E0JN87"/>
<reference evidence="1" key="2">
    <citation type="submission" date="2018-05" db="EMBL/GenBank/DDBJ databases">
        <title>OpunRS2 (Oryza punctata Reference Sequence Version 2).</title>
        <authorList>
            <person name="Zhang J."/>
            <person name="Kudrna D."/>
            <person name="Lee S."/>
            <person name="Talag J."/>
            <person name="Welchert J."/>
            <person name="Wing R.A."/>
        </authorList>
    </citation>
    <scope>NUCLEOTIDE SEQUENCE [LARGE SCALE GENOMIC DNA]</scope>
</reference>
<evidence type="ECO:0000313" key="1">
    <source>
        <dbReference type="EnsemblPlants" id="OPUNC01G28600.1"/>
    </source>
</evidence>
<dbReference type="Gramene" id="OPUNC01G28600.1">
    <property type="protein sequence ID" value="OPUNC01G28600.1"/>
    <property type="gene ID" value="OPUNC01G28600"/>
</dbReference>
<reference evidence="1" key="1">
    <citation type="submission" date="2015-04" db="UniProtKB">
        <authorList>
            <consortium name="EnsemblPlants"/>
        </authorList>
    </citation>
    <scope>IDENTIFICATION</scope>
</reference>
<dbReference type="HOGENOM" id="CLU_1201489_0_0_1"/>
<proteinExistence type="predicted"/>
<accession>A0A0E0JN87</accession>
<dbReference type="EnsemblPlants" id="OPUNC01G28600.1">
    <property type="protein sequence ID" value="OPUNC01G28600.1"/>
    <property type="gene ID" value="OPUNC01G28600"/>
</dbReference>
<name>A0A0E0JN87_ORYPU</name>
<keyword evidence="2" id="KW-1185">Reference proteome</keyword>
<sequence>MPNSYMFNAAGEANCLFFHTKSWKEMLSRLFCSSPSFSPGHACKVFGRMAQGWGHHLLDGMPDETDQIKKTLLQVPALYQSYKADRSKARIKKLIVEEATKRSSFYALHQLFSEEFVAVNPCKLAGSPEGFLNGGSNLPLLVRQQNICPGLLSGLFYTRHRAGVEAAGSSPCKFAGGLLKGTSIFRVKRGAGIRHGNMLSRAFPDNPPALTVPSPISLVRVSGMDGQYTYD</sequence>